<evidence type="ECO:0000313" key="3">
    <source>
        <dbReference type="Proteomes" id="UP000030645"/>
    </source>
</evidence>
<keyword evidence="3" id="KW-1185">Reference proteome</keyword>
<reference evidence="3" key="1">
    <citation type="submission" date="2013-01" db="EMBL/GenBank/DDBJ databases">
        <title>Draft Genome Sequence of a Mulberry Tree, Morus notabilis C.K. Schneid.</title>
        <authorList>
            <person name="He N."/>
            <person name="Zhao S."/>
        </authorList>
    </citation>
    <scope>NUCLEOTIDE SEQUENCE</scope>
</reference>
<dbReference type="GO" id="GO:0004672">
    <property type="term" value="F:protein kinase activity"/>
    <property type="evidence" value="ECO:0007669"/>
    <property type="project" value="InterPro"/>
</dbReference>
<dbReference type="PROSITE" id="PS50011">
    <property type="entry name" value="PROTEIN_KINASE_DOM"/>
    <property type="match status" value="1"/>
</dbReference>
<dbReference type="GO" id="GO:0005524">
    <property type="term" value="F:ATP binding"/>
    <property type="evidence" value="ECO:0007669"/>
    <property type="project" value="InterPro"/>
</dbReference>
<sequence length="96" mass="10824">MSPESVVLGQIGPALDIWSLGCIVIEMHTSKSAWHVLECTPRLDMVHLLASTKMTPPIPCAVTEIGRDFLRKCLARDPRERWTARMLLNHPYVSEV</sequence>
<keyword evidence="2" id="KW-0808">Transferase</keyword>
<dbReference type="EMBL" id="KE343721">
    <property type="protein sequence ID" value="EXB39329.1"/>
    <property type="molecule type" value="Genomic_DNA"/>
</dbReference>
<gene>
    <name evidence="2" type="ORF">L484_025024</name>
</gene>
<organism evidence="2 3">
    <name type="scientific">Morus notabilis</name>
    <dbReference type="NCBI Taxonomy" id="981085"/>
    <lineage>
        <taxon>Eukaryota</taxon>
        <taxon>Viridiplantae</taxon>
        <taxon>Streptophyta</taxon>
        <taxon>Embryophyta</taxon>
        <taxon>Tracheophyta</taxon>
        <taxon>Spermatophyta</taxon>
        <taxon>Magnoliopsida</taxon>
        <taxon>eudicotyledons</taxon>
        <taxon>Gunneridae</taxon>
        <taxon>Pentapetalae</taxon>
        <taxon>rosids</taxon>
        <taxon>fabids</taxon>
        <taxon>Rosales</taxon>
        <taxon>Moraceae</taxon>
        <taxon>Moreae</taxon>
        <taxon>Morus</taxon>
    </lineage>
</organism>
<dbReference type="eggNOG" id="KOG0198">
    <property type="taxonomic scope" value="Eukaryota"/>
</dbReference>
<dbReference type="SUPFAM" id="SSF56112">
    <property type="entry name" value="Protein kinase-like (PK-like)"/>
    <property type="match status" value="1"/>
</dbReference>
<dbReference type="PANTHER" id="PTHR48011">
    <property type="entry name" value="CCR4-NOT TRANSCRIPTIONAL COMPLEX SUBUNIT CAF120-RELATED"/>
    <property type="match status" value="1"/>
</dbReference>
<evidence type="ECO:0000259" key="1">
    <source>
        <dbReference type="PROSITE" id="PS50011"/>
    </source>
</evidence>
<dbReference type="AlphaFoldDB" id="W9QKI7"/>
<keyword evidence="2" id="KW-0418">Kinase</keyword>
<name>W9QKI7_9ROSA</name>
<dbReference type="KEGG" id="mnt:21407742"/>
<feature type="domain" description="Protein kinase" evidence="1">
    <location>
        <begin position="1"/>
        <end position="93"/>
    </location>
</feature>
<dbReference type="InterPro" id="IPR052751">
    <property type="entry name" value="Plant_MAPKKK"/>
</dbReference>
<dbReference type="Pfam" id="PF00069">
    <property type="entry name" value="Pkinase"/>
    <property type="match status" value="1"/>
</dbReference>
<dbReference type="PANTHER" id="PTHR48011:SF51">
    <property type="entry name" value="PROTEIN KINASE SUPERFAMILY PROTEIN"/>
    <property type="match status" value="1"/>
</dbReference>
<dbReference type="InterPro" id="IPR000719">
    <property type="entry name" value="Prot_kinase_dom"/>
</dbReference>
<dbReference type="InterPro" id="IPR011009">
    <property type="entry name" value="Kinase-like_dom_sf"/>
</dbReference>
<dbReference type="OrthoDB" id="8693905at2759"/>
<dbReference type="GO" id="GO:0007165">
    <property type="term" value="P:signal transduction"/>
    <property type="evidence" value="ECO:0007669"/>
    <property type="project" value="TreeGrafter"/>
</dbReference>
<protein>
    <submittedName>
        <fullName evidence="2">Mitogen-activated protein kinase kinase kinase 4</fullName>
    </submittedName>
</protein>
<dbReference type="Gene3D" id="1.10.510.10">
    <property type="entry name" value="Transferase(Phosphotransferase) domain 1"/>
    <property type="match status" value="1"/>
</dbReference>
<dbReference type="Proteomes" id="UP000030645">
    <property type="component" value="Unassembled WGS sequence"/>
</dbReference>
<dbReference type="STRING" id="981085.W9QKI7"/>
<accession>W9QKI7</accession>
<proteinExistence type="predicted"/>
<evidence type="ECO:0000313" key="2">
    <source>
        <dbReference type="EMBL" id="EXB39329.1"/>
    </source>
</evidence>